<sequence length="91" mass="9537">MRPFVHEPKKTVSTLIFFSGVPAVNPIYSKARSAAPRSSAFVKSAGFGTEAESGKPCPGFVPHVTNGANSSAFRLTSTSNFASASVVNVFQ</sequence>
<gene>
    <name evidence="1" type="ORF">UFOPK4442_00452</name>
</gene>
<organism evidence="1">
    <name type="scientific">freshwater metagenome</name>
    <dbReference type="NCBI Taxonomy" id="449393"/>
    <lineage>
        <taxon>unclassified sequences</taxon>
        <taxon>metagenomes</taxon>
        <taxon>ecological metagenomes</taxon>
    </lineage>
</organism>
<reference evidence="1" key="1">
    <citation type="submission" date="2020-05" db="EMBL/GenBank/DDBJ databases">
        <authorList>
            <person name="Chiriac C."/>
            <person name="Salcher M."/>
            <person name="Ghai R."/>
            <person name="Kavagutti S V."/>
        </authorList>
    </citation>
    <scope>NUCLEOTIDE SEQUENCE</scope>
</reference>
<proteinExistence type="predicted"/>
<name>A0A6J7W4R7_9ZZZZ</name>
<accession>A0A6J7W4R7</accession>
<evidence type="ECO:0000313" key="1">
    <source>
        <dbReference type="EMBL" id="CAB5147909.1"/>
    </source>
</evidence>
<dbReference type="AlphaFoldDB" id="A0A6J7W4R7"/>
<dbReference type="EMBL" id="CAFBSA010000065">
    <property type="protein sequence ID" value="CAB5147909.1"/>
    <property type="molecule type" value="Genomic_DNA"/>
</dbReference>
<protein>
    <submittedName>
        <fullName evidence="1">Unannotated protein</fullName>
    </submittedName>
</protein>